<gene>
    <name evidence="3" type="ORF">LIER_30026</name>
</gene>
<dbReference type="EMBL" id="BAABME010010559">
    <property type="protein sequence ID" value="GAA0179842.1"/>
    <property type="molecule type" value="Genomic_DNA"/>
</dbReference>
<evidence type="ECO:0000313" key="3">
    <source>
        <dbReference type="EMBL" id="GAA0179842.1"/>
    </source>
</evidence>
<comment type="caution">
    <text evidence="3">The sequence shown here is derived from an EMBL/GenBank/DDBJ whole genome shotgun (WGS) entry which is preliminary data.</text>
</comment>
<dbReference type="AlphaFoldDB" id="A0AAV3RQ71"/>
<evidence type="ECO:0000256" key="1">
    <source>
        <dbReference type="SAM" id="MobiDB-lite"/>
    </source>
</evidence>
<evidence type="ECO:0000259" key="2">
    <source>
        <dbReference type="Pfam" id="PF25597"/>
    </source>
</evidence>
<feature type="region of interest" description="Disordered" evidence="1">
    <location>
        <begin position="341"/>
        <end position="380"/>
    </location>
</feature>
<feature type="region of interest" description="Disordered" evidence="1">
    <location>
        <begin position="115"/>
        <end position="140"/>
    </location>
</feature>
<organism evidence="3 4">
    <name type="scientific">Lithospermum erythrorhizon</name>
    <name type="common">Purple gromwell</name>
    <name type="synonym">Lithospermum officinale var. erythrorhizon</name>
    <dbReference type="NCBI Taxonomy" id="34254"/>
    <lineage>
        <taxon>Eukaryota</taxon>
        <taxon>Viridiplantae</taxon>
        <taxon>Streptophyta</taxon>
        <taxon>Embryophyta</taxon>
        <taxon>Tracheophyta</taxon>
        <taxon>Spermatophyta</taxon>
        <taxon>Magnoliopsida</taxon>
        <taxon>eudicotyledons</taxon>
        <taxon>Gunneridae</taxon>
        <taxon>Pentapetalae</taxon>
        <taxon>asterids</taxon>
        <taxon>lamiids</taxon>
        <taxon>Boraginales</taxon>
        <taxon>Boraginaceae</taxon>
        <taxon>Boraginoideae</taxon>
        <taxon>Lithospermeae</taxon>
        <taxon>Lithospermum</taxon>
    </lineage>
</organism>
<dbReference type="InterPro" id="IPR057670">
    <property type="entry name" value="SH3_retrovirus"/>
</dbReference>
<protein>
    <recommendedName>
        <fullName evidence="2">Retroviral polymerase SH3-like domain-containing protein</fullName>
    </recommendedName>
</protein>
<proteinExistence type="predicted"/>
<feature type="domain" description="Retroviral polymerase SH3-like" evidence="2">
    <location>
        <begin position="260"/>
        <end position="297"/>
    </location>
</feature>
<dbReference type="Pfam" id="PF25597">
    <property type="entry name" value="SH3_retrovirus"/>
    <property type="match status" value="1"/>
</dbReference>
<evidence type="ECO:0000313" key="4">
    <source>
        <dbReference type="Proteomes" id="UP001454036"/>
    </source>
</evidence>
<dbReference type="Proteomes" id="UP001454036">
    <property type="component" value="Unassembled WGS sequence"/>
</dbReference>
<reference evidence="3 4" key="1">
    <citation type="submission" date="2024-01" db="EMBL/GenBank/DDBJ databases">
        <title>The complete chloroplast genome sequence of Lithospermum erythrorhizon: insights into the phylogenetic relationship among Boraginaceae species and the maternal lineages of purple gromwells.</title>
        <authorList>
            <person name="Okada T."/>
            <person name="Watanabe K."/>
        </authorList>
    </citation>
    <scope>NUCLEOTIDE SEQUENCE [LARGE SCALE GENOMIC DNA]</scope>
</reference>
<name>A0AAV3RQ71_LITER</name>
<accession>A0AAV3RQ71</accession>
<keyword evidence="4" id="KW-1185">Reference proteome</keyword>
<sequence>MSVANYFGLLQPLDALATYNHILGCRCGKYPPPTLDSAYQAMSNTKTLRWANPVSGDRDDVMALAIRIPPVNRRLKLSDKSKWSCRFCSLNGLDESTCFANHGYPEWWNDHTKGSGHGGGRGTRLGSAAQPTGGAGRGGSALDQAVNCSRPGQTLVVALGMRFGWLGLELCLRVRIVPAYMVTHLFLCRISDDFKSMLQFNNSSCVIHDRTLRILIRVGEQRVGLYYLWDVATVRACLSDGQDMVDLRHKRLGHPSEKVLRYLHGKKGWKVFDFDSCVFFVSRDVKFYENEFPFVVDTSLPNELPTCYALPEISPVCGNEMSNDGSPLDAVGCPESAALSLPNSGSHLPTEEQPRTGAEQGAGRAELHLPGSPVLSPKNEESGVVLSGVFGGGWMGKTMKNAFY</sequence>